<name>A0ABR6N493_9SPHN</name>
<proteinExistence type="predicted"/>
<keyword evidence="2" id="KW-1185">Reference proteome</keyword>
<comment type="caution">
    <text evidence="1">The sequence shown here is derived from an EMBL/GenBank/DDBJ whole genome shotgun (WGS) entry which is preliminary data.</text>
</comment>
<evidence type="ECO:0008006" key="3">
    <source>
        <dbReference type="Google" id="ProtNLM"/>
    </source>
</evidence>
<evidence type="ECO:0000313" key="2">
    <source>
        <dbReference type="Proteomes" id="UP000560131"/>
    </source>
</evidence>
<dbReference type="CDD" id="cd00090">
    <property type="entry name" value="HTH_ARSR"/>
    <property type="match status" value="1"/>
</dbReference>
<dbReference type="EMBL" id="JACIJN010000002">
    <property type="protein sequence ID" value="MBB5725035.1"/>
    <property type="molecule type" value="Genomic_DNA"/>
</dbReference>
<organism evidence="1 2">
    <name type="scientific">Sphingomonas endophytica</name>
    <dbReference type="NCBI Taxonomy" id="869719"/>
    <lineage>
        <taxon>Bacteria</taxon>
        <taxon>Pseudomonadati</taxon>
        <taxon>Pseudomonadota</taxon>
        <taxon>Alphaproteobacteria</taxon>
        <taxon>Sphingomonadales</taxon>
        <taxon>Sphingomonadaceae</taxon>
        <taxon>Sphingomonas</taxon>
    </lineage>
</organism>
<evidence type="ECO:0000313" key="1">
    <source>
        <dbReference type="EMBL" id="MBB5725035.1"/>
    </source>
</evidence>
<dbReference type="Proteomes" id="UP000560131">
    <property type="component" value="Unassembled WGS sequence"/>
</dbReference>
<dbReference type="Gene3D" id="1.10.10.10">
    <property type="entry name" value="Winged helix-like DNA-binding domain superfamily/Winged helix DNA-binding domain"/>
    <property type="match status" value="1"/>
</dbReference>
<dbReference type="InterPro" id="IPR036388">
    <property type="entry name" value="WH-like_DNA-bd_sf"/>
</dbReference>
<sequence length="173" mass="18334">MTAAAQAVAGARTVAEFEQWLDTSTLGACLVYAWGPSTQRRQAVWAHAAEAGREGVVRLHHRRAADGGWEYVAVRTNPPITAPRAPASPAAGDDDHPAQRILRALRRAANFSRPCPSNAELARQCGLPDAASASYRVRQLRDLGLIIVSEQGPGLPRVVRIVASGKVTVGGVA</sequence>
<gene>
    <name evidence="1" type="ORF">FHS97_000943</name>
</gene>
<dbReference type="RefSeq" id="WP_184033735.1">
    <property type="nucleotide sequence ID" value="NZ_BAABAR010000007.1"/>
</dbReference>
<accession>A0ABR6N493</accession>
<reference evidence="1 2" key="1">
    <citation type="submission" date="2020-08" db="EMBL/GenBank/DDBJ databases">
        <title>Genomic Encyclopedia of Type Strains, Phase IV (KMG-IV): sequencing the most valuable type-strain genomes for metagenomic binning, comparative biology and taxonomic classification.</title>
        <authorList>
            <person name="Goeker M."/>
        </authorList>
    </citation>
    <scope>NUCLEOTIDE SEQUENCE [LARGE SCALE GENOMIC DNA]</scope>
    <source>
        <strain evidence="1 2">DSM 101535</strain>
    </source>
</reference>
<protein>
    <recommendedName>
        <fullName evidence="3">LexA repressor DNA-binding domain-containing protein</fullName>
    </recommendedName>
</protein>
<dbReference type="InterPro" id="IPR011991">
    <property type="entry name" value="ArsR-like_HTH"/>
</dbReference>